<evidence type="ECO:0000256" key="2">
    <source>
        <dbReference type="ARBA" id="ARBA00005426"/>
    </source>
</evidence>
<sequence length="170" mass="19014">MDKLPQARIAISVQTEDFDLGHEADVLSAGDRGIGAMVSFVGLVRDLNLAEDVVALELEHYPGMTEKALLGIAEEAAVRWPLNAVRIVHRVGRLHPGERIVLVLTASPHRHAAYEANTFIMDFLKTRAPFWKKEWTPDGPRWVEARDSDLSAAARWHQVVSKQYGNTDHD</sequence>
<dbReference type="RefSeq" id="WP_217651411.1">
    <property type="nucleotide sequence ID" value="NZ_FPKR01000004.1"/>
</dbReference>
<keyword evidence="6" id="KW-0501">Molybdenum cofactor biosynthesis</keyword>
<dbReference type="GO" id="GO:0030366">
    <property type="term" value="F:molybdopterin synthase activity"/>
    <property type="evidence" value="ECO:0007669"/>
    <property type="project" value="UniProtKB-EC"/>
</dbReference>
<dbReference type="Proteomes" id="UP000186513">
    <property type="component" value="Unassembled WGS sequence"/>
</dbReference>
<accession>A0A1K2HCL2</accession>
<evidence type="ECO:0000256" key="9">
    <source>
        <dbReference type="ARBA" id="ARBA00030407"/>
    </source>
</evidence>
<dbReference type="Gene3D" id="3.90.1170.40">
    <property type="entry name" value="Molybdopterin biosynthesis MoaE subunit"/>
    <property type="match status" value="1"/>
</dbReference>
<dbReference type="PANTHER" id="PTHR23404">
    <property type="entry name" value="MOLYBDOPTERIN SYNTHASE RELATED"/>
    <property type="match status" value="1"/>
</dbReference>
<comment type="similarity">
    <text evidence="2">Belongs to the MoaE family.</text>
</comment>
<proteinExistence type="inferred from homology"/>
<dbReference type="InterPro" id="IPR003448">
    <property type="entry name" value="Mopterin_biosynth_MoaE"/>
</dbReference>
<dbReference type="EC" id="2.8.1.12" evidence="3"/>
<name>A0A1K2HCL2_9NEIS</name>
<dbReference type="AlphaFoldDB" id="A0A1K2HCL2"/>
<dbReference type="GO" id="GO:0006777">
    <property type="term" value="P:Mo-molybdopterin cofactor biosynthetic process"/>
    <property type="evidence" value="ECO:0007669"/>
    <property type="project" value="UniProtKB-KW"/>
</dbReference>
<comment type="subunit">
    <text evidence="7">Heterotetramer of 2 MoaD subunits and 2 MoaE subunits. Also stable as homodimer. The enzyme changes between these two forms during catalysis.</text>
</comment>
<organism evidence="13 14">
    <name type="scientific">Chitinimonas taiwanensis DSM 18899</name>
    <dbReference type="NCBI Taxonomy" id="1121279"/>
    <lineage>
        <taxon>Bacteria</taxon>
        <taxon>Pseudomonadati</taxon>
        <taxon>Pseudomonadota</taxon>
        <taxon>Betaproteobacteria</taxon>
        <taxon>Neisseriales</taxon>
        <taxon>Chitinibacteraceae</taxon>
        <taxon>Chitinimonas</taxon>
    </lineage>
</organism>
<evidence type="ECO:0000256" key="5">
    <source>
        <dbReference type="ARBA" id="ARBA00022679"/>
    </source>
</evidence>
<gene>
    <name evidence="13" type="ORF">SAMN02745887_01240</name>
</gene>
<evidence type="ECO:0000256" key="7">
    <source>
        <dbReference type="ARBA" id="ARBA00026066"/>
    </source>
</evidence>
<dbReference type="STRING" id="1121279.SAMN02745887_01240"/>
<dbReference type="FunFam" id="3.90.1170.40:FF:000001">
    <property type="entry name" value="Molybdopterin synthase catalytic subunit MoaE"/>
    <property type="match status" value="1"/>
</dbReference>
<evidence type="ECO:0000256" key="3">
    <source>
        <dbReference type="ARBA" id="ARBA00011950"/>
    </source>
</evidence>
<evidence type="ECO:0000313" key="14">
    <source>
        <dbReference type="Proteomes" id="UP000186513"/>
    </source>
</evidence>
<dbReference type="Pfam" id="PF02391">
    <property type="entry name" value="MoaE"/>
    <property type="match status" value="1"/>
</dbReference>
<evidence type="ECO:0000256" key="4">
    <source>
        <dbReference type="ARBA" id="ARBA00013858"/>
    </source>
</evidence>
<evidence type="ECO:0000256" key="1">
    <source>
        <dbReference type="ARBA" id="ARBA00005046"/>
    </source>
</evidence>
<dbReference type="SUPFAM" id="SSF54690">
    <property type="entry name" value="Molybdopterin synthase subunit MoaE"/>
    <property type="match status" value="1"/>
</dbReference>
<evidence type="ECO:0000256" key="10">
    <source>
        <dbReference type="ARBA" id="ARBA00030781"/>
    </source>
</evidence>
<keyword evidence="14" id="KW-1185">Reference proteome</keyword>
<dbReference type="CDD" id="cd00756">
    <property type="entry name" value="MoaE"/>
    <property type="match status" value="1"/>
</dbReference>
<comment type="catalytic activity">
    <reaction evidence="12">
        <text>2 [molybdopterin-synthase sulfur-carrier protein]-C-terminal-Gly-aminoethanethioate + cyclic pyranopterin phosphate + H2O = molybdopterin + 2 [molybdopterin-synthase sulfur-carrier protein]-C-terminal Gly-Gly + 2 H(+)</text>
        <dbReference type="Rhea" id="RHEA:26333"/>
        <dbReference type="Rhea" id="RHEA-COMP:12202"/>
        <dbReference type="Rhea" id="RHEA-COMP:19907"/>
        <dbReference type="ChEBI" id="CHEBI:15377"/>
        <dbReference type="ChEBI" id="CHEBI:15378"/>
        <dbReference type="ChEBI" id="CHEBI:58698"/>
        <dbReference type="ChEBI" id="CHEBI:59648"/>
        <dbReference type="ChEBI" id="CHEBI:90778"/>
        <dbReference type="ChEBI" id="CHEBI:232372"/>
        <dbReference type="EC" id="2.8.1.12"/>
    </reaction>
</comment>
<evidence type="ECO:0000256" key="12">
    <source>
        <dbReference type="ARBA" id="ARBA00049878"/>
    </source>
</evidence>
<dbReference type="InterPro" id="IPR036563">
    <property type="entry name" value="MoaE_sf"/>
</dbReference>
<evidence type="ECO:0000313" key="13">
    <source>
        <dbReference type="EMBL" id="SFZ74405.1"/>
    </source>
</evidence>
<evidence type="ECO:0000256" key="11">
    <source>
        <dbReference type="ARBA" id="ARBA00032474"/>
    </source>
</evidence>
<evidence type="ECO:0000256" key="6">
    <source>
        <dbReference type="ARBA" id="ARBA00023150"/>
    </source>
</evidence>
<dbReference type="UniPathway" id="UPA00344"/>
<comment type="pathway">
    <text evidence="1">Cofactor biosynthesis; molybdopterin biosynthesis.</text>
</comment>
<dbReference type="NCBIfam" id="NF007959">
    <property type="entry name" value="PRK10678.1"/>
    <property type="match status" value="1"/>
</dbReference>
<evidence type="ECO:0000256" key="8">
    <source>
        <dbReference type="ARBA" id="ARBA00029745"/>
    </source>
</evidence>
<dbReference type="EMBL" id="FPKR01000004">
    <property type="protein sequence ID" value="SFZ74405.1"/>
    <property type="molecule type" value="Genomic_DNA"/>
</dbReference>
<protein>
    <recommendedName>
        <fullName evidence="4">Molybdopterin synthase catalytic subunit</fullName>
        <ecNumber evidence="3">2.8.1.12</ecNumber>
    </recommendedName>
    <alternativeName>
        <fullName evidence="10">MPT synthase subunit 2</fullName>
    </alternativeName>
    <alternativeName>
        <fullName evidence="8">Molybdenum cofactor biosynthesis protein E</fullName>
    </alternativeName>
    <alternativeName>
        <fullName evidence="9">Molybdopterin-converting factor large subunit</fullName>
    </alternativeName>
    <alternativeName>
        <fullName evidence="11">Molybdopterin-converting factor subunit 2</fullName>
    </alternativeName>
</protein>
<keyword evidence="5" id="KW-0808">Transferase</keyword>
<reference evidence="13 14" key="1">
    <citation type="submission" date="2016-11" db="EMBL/GenBank/DDBJ databases">
        <authorList>
            <person name="Jaros S."/>
            <person name="Januszkiewicz K."/>
            <person name="Wedrychowicz H."/>
        </authorList>
    </citation>
    <scope>NUCLEOTIDE SEQUENCE [LARGE SCALE GENOMIC DNA]</scope>
    <source>
        <strain evidence="13 14">DSM 18899</strain>
    </source>
</reference>